<dbReference type="InterPro" id="IPR036259">
    <property type="entry name" value="MFS_trans_sf"/>
</dbReference>
<evidence type="ECO:0000313" key="8">
    <source>
        <dbReference type="EMBL" id="TPE54792.1"/>
    </source>
</evidence>
<keyword evidence="3 6" id="KW-0812">Transmembrane</keyword>
<feature type="transmembrane region" description="Helical" evidence="6">
    <location>
        <begin position="74"/>
        <end position="92"/>
    </location>
</feature>
<feature type="transmembrane region" description="Helical" evidence="6">
    <location>
        <begin position="242"/>
        <end position="260"/>
    </location>
</feature>
<dbReference type="EMBL" id="VFRR01000004">
    <property type="protein sequence ID" value="TPE54792.1"/>
    <property type="molecule type" value="Genomic_DNA"/>
</dbReference>
<feature type="transmembrane region" description="Helical" evidence="6">
    <location>
        <begin position="98"/>
        <end position="118"/>
    </location>
</feature>
<dbReference type="PRINTS" id="PR01036">
    <property type="entry name" value="TCRTETB"/>
</dbReference>
<feature type="transmembrane region" description="Helical" evidence="6">
    <location>
        <begin position="130"/>
        <end position="151"/>
    </location>
</feature>
<dbReference type="PANTHER" id="PTHR42718">
    <property type="entry name" value="MAJOR FACILITATOR SUPERFAMILY MULTIDRUG TRANSPORTER MFSC"/>
    <property type="match status" value="1"/>
</dbReference>
<dbReference type="Proteomes" id="UP000315901">
    <property type="component" value="Unassembled WGS sequence"/>
</dbReference>
<keyword evidence="4 6" id="KW-1133">Transmembrane helix</keyword>
<feature type="transmembrane region" description="Helical" evidence="6">
    <location>
        <begin position="360"/>
        <end position="382"/>
    </location>
</feature>
<evidence type="ECO:0000256" key="2">
    <source>
        <dbReference type="ARBA" id="ARBA00022448"/>
    </source>
</evidence>
<dbReference type="GO" id="GO:0022857">
    <property type="term" value="F:transmembrane transporter activity"/>
    <property type="evidence" value="ECO:0007669"/>
    <property type="project" value="InterPro"/>
</dbReference>
<feature type="transmembrane region" description="Helical" evidence="6">
    <location>
        <begin position="296"/>
        <end position="315"/>
    </location>
</feature>
<protein>
    <submittedName>
        <fullName evidence="8">Multidrug effflux MFS transporter</fullName>
    </submittedName>
</protein>
<sequence>MKPTPMPTLVLMAMVSPIALNAVLPALPLISDDLSVSTGVAQLSLSLYLAALAIGQLSIGGLTSNFGLKRSLHIGLFSFLIGSVFALMHWSIEMLLLGRILQGFGGAAMMSISRALLVESYGSKVAPQKMGYIIMAIALSQSIAPLLGSYISNWFGWGYIFLMSAIMSMVLLVLSHTHVSANANSAKRSSIKQTLQQYRTLLKNNEFRAHAAANTLLACSFYFFVSASPHLTRNFDAEGIHFGYWFMTITLAFMLGGYLSTYVNRFLEVNQAISLGNMVALSGAILMVGAGAVYEVGYASLFLPMCLVTLGRGISQPSYQSAAIAGGSANAGMAAGLMGFLQLAFGAVCSQASPTLTQGWALALPILVLLCTFFASGVHHIARRKQVLSTP</sequence>
<evidence type="ECO:0000256" key="5">
    <source>
        <dbReference type="ARBA" id="ARBA00023136"/>
    </source>
</evidence>
<dbReference type="Pfam" id="PF07690">
    <property type="entry name" value="MFS_1"/>
    <property type="match status" value="1"/>
</dbReference>
<keyword evidence="5 6" id="KW-0472">Membrane</keyword>
<dbReference type="InterPro" id="IPR020846">
    <property type="entry name" value="MFS_dom"/>
</dbReference>
<keyword evidence="9" id="KW-1185">Reference proteome</keyword>
<organism evidence="8 9">
    <name type="scientific">Maribrevibacterium harenarium</name>
    <dbReference type="NCBI Taxonomy" id="2589817"/>
    <lineage>
        <taxon>Bacteria</taxon>
        <taxon>Pseudomonadati</taxon>
        <taxon>Pseudomonadota</taxon>
        <taxon>Gammaproteobacteria</taxon>
        <taxon>Oceanospirillales</taxon>
        <taxon>Oceanospirillaceae</taxon>
        <taxon>Maribrevibacterium</taxon>
    </lineage>
</organism>
<comment type="subcellular location">
    <subcellularLocation>
        <location evidence="1">Membrane</location>
        <topology evidence="1">Multi-pass membrane protein</topology>
    </subcellularLocation>
</comment>
<dbReference type="AlphaFoldDB" id="A0A501X2S6"/>
<dbReference type="RefSeq" id="WP_140587371.1">
    <property type="nucleotide sequence ID" value="NZ_VFRR01000004.1"/>
</dbReference>
<evidence type="ECO:0000256" key="1">
    <source>
        <dbReference type="ARBA" id="ARBA00004141"/>
    </source>
</evidence>
<evidence type="ECO:0000256" key="3">
    <source>
        <dbReference type="ARBA" id="ARBA00022692"/>
    </source>
</evidence>
<feature type="transmembrane region" description="Helical" evidence="6">
    <location>
        <begin position="327"/>
        <end position="348"/>
    </location>
</feature>
<evidence type="ECO:0000313" key="9">
    <source>
        <dbReference type="Proteomes" id="UP000315901"/>
    </source>
</evidence>
<dbReference type="InterPro" id="IPR011701">
    <property type="entry name" value="MFS"/>
</dbReference>
<dbReference type="SUPFAM" id="SSF103473">
    <property type="entry name" value="MFS general substrate transporter"/>
    <property type="match status" value="1"/>
</dbReference>
<evidence type="ECO:0000256" key="4">
    <source>
        <dbReference type="ARBA" id="ARBA00022989"/>
    </source>
</evidence>
<accession>A0A501X2S6</accession>
<feature type="transmembrane region" description="Helical" evidence="6">
    <location>
        <begin position="41"/>
        <end position="62"/>
    </location>
</feature>
<dbReference type="Gene3D" id="1.20.1720.10">
    <property type="entry name" value="Multidrug resistance protein D"/>
    <property type="match status" value="1"/>
</dbReference>
<comment type="caution">
    <text evidence="8">The sequence shown here is derived from an EMBL/GenBank/DDBJ whole genome shotgun (WGS) entry which is preliminary data.</text>
</comment>
<dbReference type="PANTHER" id="PTHR42718:SF9">
    <property type="entry name" value="MAJOR FACILITATOR SUPERFAMILY MULTIDRUG TRANSPORTER MFSC"/>
    <property type="match status" value="1"/>
</dbReference>
<feature type="transmembrane region" description="Helical" evidence="6">
    <location>
        <begin position="272"/>
        <end position="290"/>
    </location>
</feature>
<feature type="transmembrane region" description="Helical" evidence="6">
    <location>
        <begin position="157"/>
        <end position="179"/>
    </location>
</feature>
<feature type="domain" description="Major facilitator superfamily (MFS) profile" evidence="7">
    <location>
        <begin position="5"/>
        <end position="391"/>
    </location>
</feature>
<evidence type="ECO:0000259" key="7">
    <source>
        <dbReference type="PROSITE" id="PS50850"/>
    </source>
</evidence>
<feature type="transmembrane region" description="Helical" evidence="6">
    <location>
        <begin position="211"/>
        <end position="230"/>
    </location>
</feature>
<dbReference type="PROSITE" id="PS50850">
    <property type="entry name" value="MFS"/>
    <property type="match status" value="1"/>
</dbReference>
<evidence type="ECO:0000256" key="6">
    <source>
        <dbReference type="SAM" id="Phobius"/>
    </source>
</evidence>
<dbReference type="OrthoDB" id="9814303at2"/>
<keyword evidence="2" id="KW-0813">Transport</keyword>
<name>A0A501X2S6_9GAMM</name>
<dbReference type="GO" id="GO:0016020">
    <property type="term" value="C:membrane"/>
    <property type="evidence" value="ECO:0007669"/>
    <property type="project" value="UniProtKB-SubCell"/>
</dbReference>
<reference evidence="8 9" key="1">
    <citation type="submission" date="2019-06" db="EMBL/GenBank/DDBJ databases">
        <title>A novel bacterium of genus Marinomonas, isolated from coastal sand.</title>
        <authorList>
            <person name="Huang H."/>
            <person name="Mo K."/>
            <person name="Hu Y."/>
        </authorList>
    </citation>
    <scope>NUCLEOTIDE SEQUENCE [LARGE SCALE GENOMIC DNA]</scope>
    <source>
        <strain evidence="8 9">HB171799</strain>
    </source>
</reference>
<gene>
    <name evidence="8" type="ORF">FJM67_03970</name>
</gene>
<proteinExistence type="predicted"/>